<dbReference type="PIRSF" id="PIRSF003095">
    <property type="entry name" value="Trigger_factor"/>
    <property type="match status" value="1"/>
</dbReference>
<evidence type="ECO:0000256" key="13">
    <source>
        <dbReference type="RuleBase" id="RU003914"/>
    </source>
</evidence>
<proteinExistence type="inferred from homology"/>
<comment type="caution">
    <text evidence="16">The sequence shown here is derived from an EMBL/GenBank/DDBJ whole genome shotgun (WGS) entry which is preliminary data.</text>
</comment>
<dbReference type="Gene3D" id="3.30.70.1050">
    <property type="entry name" value="Trigger factor ribosome-binding domain"/>
    <property type="match status" value="1"/>
</dbReference>
<evidence type="ECO:0000256" key="11">
    <source>
        <dbReference type="HAMAP-Rule" id="MF_00303"/>
    </source>
</evidence>
<evidence type="ECO:0000259" key="15">
    <source>
        <dbReference type="PROSITE" id="PS50059"/>
    </source>
</evidence>
<evidence type="ECO:0000256" key="6">
    <source>
        <dbReference type="ARBA" id="ARBA00023110"/>
    </source>
</evidence>
<dbReference type="InterPro" id="IPR036611">
    <property type="entry name" value="Trigger_fac_ribosome-bd_sf"/>
</dbReference>
<keyword evidence="9 11" id="KW-0131">Cell cycle</keyword>
<evidence type="ECO:0000256" key="12">
    <source>
        <dbReference type="PROSITE-ProRule" id="PRU00277"/>
    </source>
</evidence>
<sequence length="499" mass="53428">MVTSTVEKLSPTRVKLHITVTPDELKPSISHAYEHIAQDIQIPGFRKGKVPAPIIDQRVGRGAVIEHAVSEGLDAFYREAVTANEVRIVGRPSAEVIEWPSDKDFSGDLKVEVEVDVRPEFDLPALDDVTVEIDAVETDAAAVDAELDRLRGRFGTLVTVDRPAAKGDFVELNLVATIDGAEIDRAEGVSYEVGSGELLEGIDEAVESLTAGEDTTFRSSLVGGDHAGQEAEVSVTVTAVKERELPEADDDFAQMASEFDTIAELRESLAERVSEQSVYVQGAAARDKLIEALLAKVEIPVPAQLVEDEVHTHLEGEGRLEDDEHRAEVTEASEKQFRTQMILDKLAEAHDVQVSQEELTQYLIQSAAQYGMAPQEFVDALQQGGQLPAMVGEVARNKALAIALGKVSVVDTNGKAVDLTGFVVEDEAEAEAEAEVVAEAEEIADEAAAAEAKPAKKAPARKPAAKKADADAAEEPAAKKPAARKPAAKKAPAKKADAE</sequence>
<comment type="similarity">
    <text evidence="2 11 13">Belongs to the FKBP-type PPIase family. Tig subfamily.</text>
</comment>
<dbReference type="Gene3D" id="3.10.50.40">
    <property type="match status" value="1"/>
</dbReference>
<dbReference type="NCBIfam" id="TIGR00115">
    <property type="entry name" value="tig"/>
    <property type="match status" value="1"/>
</dbReference>
<dbReference type="InterPro" id="IPR008880">
    <property type="entry name" value="Trigger_fac_C"/>
</dbReference>
<keyword evidence="5 11" id="KW-0132">Cell division</keyword>
<evidence type="ECO:0000256" key="1">
    <source>
        <dbReference type="ARBA" id="ARBA00000971"/>
    </source>
</evidence>
<feature type="compositionally biased region" description="Basic residues" evidence="14">
    <location>
        <begin position="455"/>
        <end position="465"/>
    </location>
</feature>
<evidence type="ECO:0000256" key="14">
    <source>
        <dbReference type="SAM" id="MobiDB-lite"/>
    </source>
</evidence>
<dbReference type="GO" id="GO:0005737">
    <property type="term" value="C:cytoplasm"/>
    <property type="evidence" value="ECO:0007669"/>
    <property type="project" value="UniProtKB-SubCell"/>
</dbReference>
<evidence type="ECO:0000313" key="17">
    <source>
        <dbReference type="Proteomes" id="UP000031202"/>
    </source>
</evidence>
<evidence type="ECO:0000256" key="10">
    <source>
        <dbReference type="ARBA" id="ARBA00029986"/>
    </source>
</evidence>
<keyword evidence="7 11" id="KW-0143">Chaperone</keyword>
<dbReference type="InterPro" id="IPR037041">
    <property type="entry name" value="Trigger_fac_C_sf"/>
</dbReference>
<dbReference type="SUPFAM" id="SSF54534">
    <property type="entry name" value="FKBP-like"/>
    <property type="match status" value="1"/>
</dbReference>
<feature type="compositionally biased region" description="Basic residues" evidence="14">
    <location>
        <begin position="481"/>
        <end position="493"/>
    </location>
</feature>
<dbReference type="GO" id="GO:0043022">
    <property type="term" value="F:ribosome binding"/>
    <property type="evidence" value="ECO:0007669"/>
    <property type="project" value="TreeGrafter"/>
</dbReference>
<keyword evidence="11" id="KW-0963">Cytoplasm</keyword>
<evidence type="ECO:0000256" key="3">
    <source>
        <dbReference type="ARBA" id="ARBA00013194"/>
    </source>
</evidence>
<dbReference type="GO" id="GO:0015031">
    <property type="term" value="P:protein transport"/>
    <property type="evidence" value="ECO:0007669"/>
    <property type="project" value="UniProtKB-UniRule"/>
</dbReference>
<evidence type="ECO:0000256" key="8">
    <source>
        <dbReference type="ARBA" id="ARBA00023235"/>
    </source>
</evidence>
<dbReference type="EMBL" id="JWSZ01000020">
    <property type="protein sequence ID" value="KIC56098.1"/>
    <property type="molecule type" value="Genomic_DNA"/>
</dbReference>
<dbReference type="InterPro" id="IPR008881">
    <property type="entry name" value="Trigger_fac_ribosome-bd_bac"/>
</dbReference>
<comment type="domain">
    <text evidence="11">Consists of 3 domains; the N-terminus binds the ribosome, the middle domain has PPIase activity, while the C-terminus has intrinsic chaperone activity on its own.</text>
</comment>
<dbReference type="InterPro" id="IPR027304">
    <property type="entry name" value="Trigger_fact/SurA_dom_sf"/>
</dbReference>
<comment type="subcellular location">
    <subcellularLocation>
        <location evidence="11">Cytoplasm</location>
    </subcellularLocation>
    <text evidence="11">About half TF is bound to the ribosome near the polypeptide exit tunnel while the other half is free in the cytoplasm.</text>
</comment>
<evidence type="ECO:0000256" key="7">
    <source>
        <dbReference type="ARBA" id="ARBA00023186"/>
    </source>
</evidence>
<comment type="function">
    <text evidence="11">Involved in protein export. Acts as a chaperone by maintaining the newly synthesized protein in an open conformation. Functions as a peptidyl-prolyl cis-trans isomerase.</text>
</comment>
<gene>
    <name evidence="11" type="primary">tig</name>
    <name evidence="16" type="ORF">RM52_13220</name>
</gene>
<reference evidence="16 17" key="1">
    <citation type="submission" date="2014-12" db="EMBL/GenBank/DDBJ databases">
        <title>Genome sequencing of Microbacterium hominis TPW29.</title>
        <authorList>
            <person name="Tan P.W."/>
            <person name="Chan K.-G."/>
        </authorList>
    </citation>
    <scope>NUCLEOTIDE SEQUENCE [LARGE SCALE GENOMIC DNA]</scope>
    <source>
        <strain evidence="16 17">TPW29</strain>
    </source>
</reference>
<evidence type="ECO:0000256" key="5">
    <source>
        <dbReference type="ARBA" id="ARBA00022618"/>
    </source>
</evidence>
<keyword evidence="6 11" id="KW-0697">Rotamase</keyword>
<keyword evidence="8 11" id="KW-0413">Isomerase</keyword>
<dbReference type="GO" id="GO:0051083">
    <property type="term" value="P:'de novo' cotranslational protein folding"/>
    <property type="evidence" value="ECO:0007669"/>
    <property type="project" value="TreeGrafter"/>
</dbReference>
<dbReference type="Proteomes" id="UP000031202">
    <property type="component" value="Unassembled WGS sequence"/>
</dbReference>
<dbReference type="GO" id="GO:0051301">
    <property type="term" value="P:cell division"/>
    <property type="evidence" value="ECO:0007669"/>
    <property type="project" value="UniProtKB-KW"/>
</dbReference>
<dbReference type="Pfam" id="PF05697">
    <property type="entry name" value="Trigger_N"/>
    <property type="match status" value="1"/>
</dbReference>
<dbReference type="PANTHER" id="PTHR30560:SF3">
    <property type="entry name" value="TRIGGER FACTOR-LIKE PROTEIN TIG, CHLOROPLASTIC"/>
    <property type="match status" value="1"/>
</dbReference>
<dbReference type="PROSITE" id="PS50059">
    <property type="entry name" value="FKBP_PPIASE"/>
    <property type="match status" value="1"/>
</dbReference>
<dbReference type="GO" id="GO:0044183">
    <property type="term" value="F:protein folding chaperone"/>
    <property type="evidence" value="ECO:0007669"/>
    <property type="project" value="TreeGrafter"/>
</dbReference>
<dbReference type="HAMAP" id="MF_00303">
    <property type="entry name" value="Trigger_factor_Tig"/>
    <property type="match status" value="1"/>
</dbReference>
<comment type="catalytic activity">
    <reaction evidence="1 11 12">
        <text>[protein]-peptidylproline (omega=180) = [protein]-peptidylproline (omega=0)</text>
        <dbReference type="Rhea" id="RHEA:16237"/>
        <dbReference type="Rhea" id="RHEA-COMP:10747"/>
        <dbReference type="Rhea" id="RHEA-COMP:10748"/>
        <dbReference type="ChEBI" id="CHEBI:83833"/>
        <dbReference type="ChEBI" id="CHEBI:83834"/>
        <dbReference type="EC" id="5.2.1.8"/>
    </reaction>
</comment>
<dbReference type="Pfam" id="PF05698">
    <property type="entry name" value="Trigger_C"/>
    <property type="match status" value="1"/>
</dbReference>
<feature type="domain" description="PPIase FKBP-type" evidence="15">
    <location>
        <begin position="167"/>
        <end position="213"/>
    </location>
</feature>
<dbReference type="SUPFAM" id="SSF102735">
    <property type="entry name" value="Trigger factor ribosome-binding domain"/>
    <property type="match status" value="1"/>
</dbReference>
<evidence type="ECO:0000256" key="9">
    <source>
        <dbReference type="ARBA" id="ARBA00023306"/>
    </source>
</evidence>
<accession>A0A0B4DPB6</accession>
<dbReference type="PANTHER" id="PTHR30560">
    <property type="entry name" value="TRIGGER FACTOR CHAPERONE AND PEPTIDYL-PROLYL CIS/TRANS ISOMERASE"/>
    <property type="match status" value="1"/>
</dbReference>
<evidence type="ECO:0000256" key="4">
    <source>
        <dbReference type="ARBA" id="ARBA00016902"/>
    </source>
</evidence>
<protein>
    <recommendedName>
        <fullName evidence="4 11">Trigger factor</fullName>
        <shortName evidence="11">TF</shortName>
        <ecNumber evidence="3 11">5.2.1.8</ecNumber>
    </recommendedName>
    <alternativeName>
        <fullName evidence="10 11">PPIase</fullName>
    </alternativeName>
</protein>
<evidence type="ECO:0000256" key="2">
    <source>
        <dbReference type="ARBA" id="ARBA00005464"/>
    </source>
</evidence>
<dbReference type="SUPFAM" id="SSF109998">
    <property type="entry name" value="Triger factor/SurA peptide-binding domain-like"/>
    <property type="match status" value="1"/>
</dbReference>
<dbReference type="InterPro" id="IPR046357">
    <property type="entry name" value="PPIase_dom_sf"/>
</dbReference>
<organism evidence="16 17">
    <name type="scientific">Microbacterium hominis</name>
    <dbReference type="NCBI Taxonomy" id="162426"/>
    <lineage>
        <taxon>Bacteria</taxon>
        <taxon>Bacillati</taxon>
        <taxon>Actinomycetota</taxon>
        <taxon>Actinomycetes</taxon>
        <taxon>Micrococcales</taxon>
        <taxon>Microbacteriaceae</taxon>
        <taxon>Microbacterium</taxon>
    </lineage>
</organism>
<dbReference type="GO" id="GO:0003755">
    <property type="term" value="F:peptidyl-prolyl cis-trans isomerase activity"/>
    <property type="evidence" value="ECO:0007669"/>
    <property type="project" value="UniProtKB-UniRule"/>
</dbReference>
<feature type="region of interest" description="Disordered" evidence="14">
    <location>
        <begin position="442"/>
        <end position="499"/>
    </location>
</feature>
<dbReference type="InterPro" id="IPR005215">
    <property type="entry name" value="Trig_fac"/>
</dbReference>
<dbReference type="Pfam" id="PF00254">
    <property type="entry name" value="FKBP_C"/>
    <property type="match status" value="1"/>
</dbReference>
<dbReference type="AlphaFoldDB" id="A0A0B4DPB6"/>
<name>A0A0B4DPB6_9MICO</name>
<dbReference type="InterPro" id="IPR001179">
    <property type="entry name" value="PPIase_FKBP_dom"/>
</dbReference>
<dbReference type="EC" id="5.2.1.8" evidence="3 11"/>
<evidence type="ECO:0000313" key="16">
    <source>
        <dbReference type="EMBL" id="KIC56098.1"/>
    </source>
</evidence>
<dbReference type="GO" id="GO:0043335">
    <property type="term" value="P:protein unfolding"/>
    <property type="evidence" value="ECO:0007669"/>
    <property type="project" value="TreeGrafter"/>
</dbReference>
<dbReference type="RefSeq" id="WP_039416806.1">
    <property type="nucleotide sequence ID" value="NZ_JWSZ01000020.1"/>
</dbReference>
<dbReference type="Gene3D" id="1.10.3120.10">
    <property type="entry name" value="Trigger factor, C-terminal domain"/>
    <property type="match status" value="1"/>
</dbReference>